<organism evidence="2 3">
    <name type="scientific">Trapa natans</name>
    <name type="common">Water chestnut</name>
    <dbReference type="NCBI Taxonomy" id="22666"/>
    <lineage>
        <taxon>Eukaryota</taxon>
        <taxon>Viridiplantae</taxon>
        <taxon>Streptophyta</taxon>
        <taxon>Embryophyta</taxon>
        <taxon>Tracheophyta</taxon>
        <taxon>Spermatophyta</taxon>
        <taxon>Magnoliopsida</taxon>
        <taxon>eudicotyledons</taxon>
        <taxon>Gunneridae</taxon>
        <taxon>Pentapetalae</taxon>
        <taxon>rosids</taxon>
        <taxon>malvids</taxon>
        <taxon>Myrtales</taxon>
        <taxon>Lythraceae</taxon>
        <taxon>Trapa</taxon>
    </lineage>
</organism>
<feature type="compositionally biased region" description="Basic and acidic residues" evidence="1">
    <location>
        <begin position="1286"/>
        <end position="1300"/>
    </location>
</feature>
<feature type="compositionally biased region" description="Polar residues" evidence="1">
    <location>
        <begin position="1269"/>
        <end position="1279"/>
    </location>
</feature>
<feature type="region of interest" description="Disordered" evidence="1">
    <location>
        <begin position="887"/>
        <end position="906"/>
    </location>
</feature>
<feature type="compositionally biased region" description="Polar residues" evidence="1">
    <location>
        <begin position="1100"/>
        <end position="1113"/>
    </location>
</feature>
<accession>A0AAN7R7T3</accession>
<feature type="compositionally biased region" description="Low complexity" evidence="1">
    <location>
        <begin position="1523"/>
        <end position="1543"/>
    </location>
</feature>
<feature type="compositionally biased region" description="Gly residues" evidence="1">
    <location>
        <begin position="1560"/>
        <end position="1569"/>
    </location>
</feature>
<dbReference type="InterPro" id="IPR044694">
    <property type="entry name" value="NUP214"/>
</dbReference>
<dbReference type="Proteomes" id="UP001346149">
    <property type="component" value="Unassembled WGS sequence"/>
</dbReference>
<feature type="compositionally biased region" description="Polar residues" evidence="1">
    <location>
        <begin position="1073"/>
        <end position="1083"/>
    </location>
</feature>
<proteinExistence type="predicted"/>
<feature type="compositionally biased region" description="Low complexity" evidence="1">
    <location>
        <begin position="1114"/>
        <end position="1143"/>
    </location>
</feature>
<dbReference type="GO" id="GO:0006405">
    <property type="term" value="P:RNA export from nucleus"/>
    <property type="evidence" value="ECO:0007669"/>
    <property type="project" value="InterPro"/>
</dbReference>
<protein>
    <recommendedName>
        <fullName evidence="4">Nuclear pore complex protein NUP214</fullName>
    </recommendedName>
</protein>
<feature type="compositionally biased region" description="Low complexity" evidence="1">
    <location>
        <begin position="1162"/>
        <end position="1176"/>
    </location>
</feature>
<feature type="region of interest" description="Disordered" evidence="1">
    <location>
        <begin position="1523"/>
        <end position="1569"/>
    </location>
</feature>
<feature type="region of interest" description="Disordered" evidence="1">
    <location>
        <begin position="1242"/>
        <end position="1382"/>
    </location>
</feature>
<dbReference type="PANTHER" id="PTHR34418">
    <property type="entry name" value="NUCLEAR PORE COMPLEX PROTEIN NUP214 ISOFORM X1"/>
    <property type="match status" value="1"/>
</dbReference>
<sequence>MSSCIELKDEKEGDCVVTSDFFFDRIGEPVPVKFTDGYSETYELDSLPSQPLAVSERFQLLFVAHSDRFCVARTADVMEAAREIKDKGNGLSVLELSIVDVPIGKVRILSLSPDSSTLAASVGRDVHFFSVDSLLNKDPEPFSSCSVEESGFLKEMRWLEKVEKSFILLSNIRKLYHGNVGSPLKQVMDEVDAADVKGNFIAVARGNTLSILSSNLKEKLCLSLSFGSWTRDCGEDGHVKVDSVKWIRPDCIVLGCFELNSDGMEENYFVEVIRSKDGRIDCSKDPSQVVTQSFYYVFPGMVDDILPTGDGPYTLFGYLDQCKLAIAANRKNTDGHIVLFSWLLGEEQNEVVVVDVNRDKWLPRIALQDNGDENLVVGLCIDKVSVHGKVNIQLGVEEERGLSPYCVLICLTLEGKLIMFHVASLSESTDSFISDAQVSDEEADVESVVSEESIISSGLLGANKDATYGTSVVASLKSSEIEVSSLNTFVGAQKDQKLGVSGRLEAKLFAHMEASEITGQQIEVEPFGDTHLQGKVMSGLQSGSVNNNMKLSPHGEYNSLTKVSSQAVAQKAAGELYASASFAEKSLFSGANQLKQNVVDAGGEAHKGMATSGFQVSPQTWASGKIIPPNNFGAKFMSDSKNFEGDRPGGTGVSASTESIMGTRIGKPLHGKELMAPSPLVSSSSFPQQIGQKDSITVGRIESIPSICSSQMSFQEATSGFSATKEDKKSGLHLGVTPKEPSISKQFGNIKEMVNELDTLLYSIEGKGGIKDACIVAQKTPVQALEKGVGTLSDQCTIWKGTMDDRLEEVHQLLDKTVQVLSRTTYFKGVIKQATDDRYWELWNRQKLNPELELKRQHILKLNQDLTNQLILLERHFNSIELEKFSDGARGPRGRQTHQKRLGSSRSLHSLHSLHNTLASQLAAAEQLSDCLSKQMEVLSINSPQVKTKSVKKELFDMIGLPFDDSFSTPMGSKVSDTPSAKKLMIPSSSASSKDQSKRNQFGALKTSEPETARRRRDSLGQGWTSFEPPKTTVKRMLLPESHKVTSGKFSLSMDKQQHSSDERVTAARKNRTSPSTLSYQSENDAKVPQLGYGMGKSSPGDTISPSTGLNVESSKSLPMFSSFSPQQSSSPSISSFKTVTSSEPSKDGPWNISKAVADNQSPSAKFSSSSVTPSASSSSSLIFSTSSISSPYPSASSFSSPFSFPALKPFSASSLTPSVNSTLNTLGSDVEANLLKVTPGLDRTTTEHVPLPKQVLPSEPTSRLGDIPTSTSETSSGLPPTPELEGDRVKVRAESERNSSPETVPSQVLPTEPIPKLGVSQVPTLTKEISSELRPTSESRQPKVDPDLVKVSRPEPDLTSSGVMSMPKHVLPSEPTPKLGFSQASTSISEIKSGMPSVNETSADKTSTSTSAVTFATRQEGSSPPFLFPTPPTIGNVALQKIENPEVINQEDGMEEEEPETNNIVPSFNLGSLDSFGLGSSTSTAPKGNPFGSSFGNMGTVSSAPSPFGFTVPSGEMFRPASFSFPSQSSQPSQLQSSTPFSGGFGAVGITPQAPPTQGGFGQPAQIGGGQQALGSVLGSFGQSRQIGSAIPGAGLASSGGFGGGFGGAASTGGGFSSAATSGGFASIASAGGGFGALASGGGGFGSAASAGGGFGSFAAAAPAGGGFGGVASAGAGFGGFAAAAPAGGGFGGATSGGGFPTAGGGFRAIGNQQPAGGFSSFGDNGGNTTSKLPDIFTQMRK</sequence>
<feature type="compositionally biased region" description="Basic residues" evidence="1">
    <location>
        <begin position="892"/>
        <end position="903"/>
    </location>
</feature>
<name>A0AAN7R7T3_TRANT</name>
<keyword evidence="3" id="KW-1185">Reference proteome</keyword>
<feature type="compositionally biased region" description="Basic and acidic residues" evidence="1">
    <location>
        <begin position="1330"/>
        <end position="1357"/>
    </location>
</feature>
<feature type="region of interest" description="Disordered" evidence="1">
    <location>
        <begin position="967"/>
        <end position="1176"/>
    </location>
</feature>
<evidence type="ECO:0000313" key="3">
    <source>
        <dbReference type="Proteomes" id="UP001346149"/>
    </source>
</evidence>
<evidence type="ECO:0008006" key="4">
    <source>
        <dbReference type="Google" id="ProtNLM"/>
    </source>
</evidence>
<evidence type="ECO:0000256" key="1">
    <source>
        <dbReference type="SAM" id="MobiDB-lite"/>
    </source>
</evidence>
<comment type="caution">
    <text evidence="2">The sequence shown here is derived from an EMBL/GenBank/DDBJ whole genome shotgun (WGS) entry which is preliminary data.</text>
</comment>
<feature type="compositionally biased region" description="Polar residues" evidence="1">
    <location>
        <begin position="1301"/>
        <end position="1310"/>
    </location>
</feature>
<feature type="compositionally biased region" description="Polar residues" evidence="1">
    <location>
        <begin position="967"/>
        <end position="979"/>
    </location>
</feature>
<dbReference type="SUPFAM" id="SSF117289">
    <property type="entry name" value="Nucleoporin domain"/>
    <property type="match status" value="1"/>
</dbReference>
<dbReference type="EMBL" id="JAXQNO010000008">
    <property type="protein sequence ID" value="KAK4792947.1"/>
    <property type="molecule type" value="Genomic_DNA"/>
</dbReference>
<reference evidence="2 3" key="1">
    <citation type="journal article" date="2023" name="Hortic Res">
        <title>Pangenome of water caltrop reveals structural variations and asymmetric subgenome divergence after allopolyploidization.</title>
        <authorList>
            <person name="Zhang X."/>
            <person name="Chen Y."/>
            <person name="Wang L."/>
            <person name="Yuan Y."/>
            <person name="Fang M."/>
            <person name="Shi L."/>
            <person name="Lu R."/>
            <person name="Comes H.P."/>
            <person name="Ma Y."/>
            <person name="Chen Y."/>
            <person name="Huang G."/>
            <person name="Zhou Y."/>
            <person name="Zheng Z."/>
            <person name="Qiu Y."/>
        </authorList>
    </citation>
    <scope>NUCLEOTIDE SEQUENCE [LARGE SCALE GENOMIC DNA]</scope>
    <source>
        <tissue evidence="2">Mature leaves and different stages of flower and fruit</tissue>
    </source>
</reference>
<dbReference type="PANTHER" id="PTHR34418:SF3">
    <property type="entry name" value="NUCLEAR PORE COMPLEX PROTEIN NUP214"/>
    <property type="match status" value="1"/>
</dbReference>
<feature type="region of interest" description="Disordered" evidence="1">
    <location>
        <begin position="1720"/>
        <end position="1743"/>
    </location>
</feature>
<evidence type="ECO:0000313" key="2">
    <source>
        <dbReference type="EMBL" id="KAK4792947.1"/>
    </source>
</evidence>
<feature type="compositionally biased region" description="Basic and acidic residues" evidence="1">
    <location>
        <begin position="1056"/>
        <end position="1066"/>
    </location>
</feature>
<dbReference type="GO" id="GO:0017056">
    <property type="term" value="F:structural constituent of nuclear pore"/>
    <property type="evidence" value="ECO:0007669"/>
    <property type="project" value="InterPro"/>
</dbReference>
<gene>
    <name evidence="2" type="ORF">SAY86_023382</name>
</gene>